<dbReference type="PROSITE" id="PS00671">
    <property type="entry name" value="D_2_HYDROXYACID_DH_3"/>
    <property type="match status" value="1"/>
</dbReference>
<dbReference type="InterPro" id="IPR006139">
    <property type="entry name" value="D-isomer_2_OHA_DH_cat_dom"/>
</dbReference>
<evidence type="ECO:0000256" key="3">
    <source>
        <dbReference type="RuleBase" id="RU003719"/>
    </source>
</evidence>
<dbReference type="RefSeq" id="WP_184148862.1">
    <property type="nucleotide sequence ID" value="NZ_JACHKA010000001.1"/>
</dbReference>
<dbReference type="PANTHER" id="PTHR43333:SF1">
    <property type="entry name" value="D-ISOMER SPECIFIC 2-HYDROXYACID DEHYDROGENASE NAD-BINDING DOMAIN-CONTAINING PROTEIN"/>
    <property type="match status" value="1"/>
</dbReference>
<dbReference type="InterPro" id="IPR036291">
    <property type="entry name" value="NAD(P)-bd_dom_sf"/>
</dbReference>
<evidence type="ECO:0000259" key="4">
    <source>
        <dbReference type="Pfam" id="PF00389"/>
    </source>
</evidence>
<gene>
    <name evidence="6" type="ORF">HNP60_000105</name>
</gene>
<reference evidence="6 7" key="1">
    <citation type="submission" date="2020-08" db="EMBL/GenBank/DDBJ databases">
        <title>Exploring microbial biodiversity for novel pathways involved in the catabolism of aromatic compounds derived from lignin.</title>
        <authorList>
            <person name="Elkins J."/>
        </authorList>
    </citation>
    <scope>NUCLEOTIDE SEQUENCE [LARGE SCALE GENOMIC DNA]</scope>
    <source>
        <strain evidence="6 7">B1D3A</strain>
    </source>
</reference>
<keyword evidence="7" id="KW-1185">Reference proteome</keyword>
<name>A0ABR6NA31_9SPHN</name>
<dbReference type="Pfam" id="PF00389">
    <property type="entry name" value="2-Hacid_dh"/>
    <property type="match status" value="1"/>
</dbReference>
<dbReference type="PANTHER" id="PTHR43333">
    <property type="entry name" value="2-HACID_DH_C DOMAIN-CONTAINING PROTEIN"/>
    <property type="match status" value="1"/>
</dbReference>
<dbReference type="SUPFAM" id="SSF51735">
    <property type="entry name" value="NAD(P)-binding Rossmann-fold domains"/>
    <property type="match status" value="1"/>
</dbReference>
<evidence type="ECO:0000259" key="5">
    <source>
        <dbReference type="Pfam" id="PF02826"/>
    </source>
</evidence>
<evidence type="ECO:0000256" key="1">
    <source>
        <dbReference type="ARBA" id="ARBA00023002"/>
    </source>
</evidence>
<accession>A0ABR6NA31</accession>
<sequence>MAHKPLIVFPERYRAQLSAMLPEGVEIRGFSTLEECLALAPEAEIGWFDDWASGAYVQGPRAATSARWINTVTVGLDAFPVKEIRERGQIFTNGNGLMPDVIADYAVLGVLTLAKRLDEVVRAHDRKAWIRSGPPGSFELLGAKALIIGYGAIGREIGTRLRAFGVDVTGVRRSADSGDPGVIGPDDWRPRLGEFDIVILAAPSTDETHAMIGAAEIATMKADARLINIARGELVDQPALIEALRSGAIGSAFLDVTTPEPLPPEDPLWDAPNLLVTMHLSGQSQTSAFRRGAQRFLKNLRHYLAGEPLEHVVDLSRGY</sequence>
<keyword evidence="2" id="KW-0520">NAD</keyword>
<protein>
    <submittedName>
        <fullName evidence="6">Phosphoglycerate dehydrogenase-like enzyme</fullName>
    </submittedName>
</protein>
<proteinExistence type="inferred from homology"/>
<comment type="caution">
    <text evidence="6">The sequence shown here is derived from an EMBL/GenBank/DDBJ whole genome shotgun (WGS) entry which is preliminary data.</text>
</comment>
<evidence type="ECO:0000313" key="6">
    <source>
        <dbReference type="EMBL" id="MBB5984131.1"/>
    </source>
</evidence>
<dbReference type="InterPro" id="IPR006140">
    <property type="entry name" value="D-isomer_DH_NAD-bd"/>
</dbReference>
<dbReference type="EMBL" id="JACHKA010000001">
    <property type="protein sequence ID" value="MBB5984131.1"/>
    <property type="molecule type" value="Genomic_DNA"/>
</dbReference>
<comment type="similarity">
    <text evidence="3">Belongs to the D-isomer specific 2-hydroxyacid dehydrogenase family.</text>
</comment>
<keyword evidence="1 3" id="KW-0560">Oxidoreductase</keyword>
<dbReference type="InterPro" id="IPR029753">
    <property type="entry name" value="D-isomer_DH_CS"/>
</dbReference>
<feature type="domain" description="D-isomer specific 2-hydroxyacid dehydrogenase catalytic" evidence="4">
    <location>
        <begin position="63"/>
        <end position="313"/>
    </location>
</feature>
<dbReference type="Gene3D" id="3.40.50.720">
    <property type="entry name" value="NAD(P)-binding Rossmann-like Domain"/>
    <property type="match status" value="2"/>
</dbReference>
<dbReference type="Pfam" id="PF02826">
    <property type="entry name" value="2-Hacid_dh_C"/>
    <property type="match status" value="1"/>
</dbReference>
<organism evidence="6 7">
    <name type="scientific">Sphingobium lignivorans</name>
    <dbReference type="NCBI Taxonomy" id="2735886"/>
    <lineage>
        <taxon>Bacteria</taxon>
        <taxon>Pseudomonadati</taxon>
        <taxon>Pseudomonadota</taxon>
        <taxon>Alphaproteobacteria</taxon>
        <taxon>Sphingomonadales</taxon>
        <taxon>Sphingomonadaceae</taxon>
        <taxon>Sphingobium</taxon>
    </lineage>
</organism>
<dbReference type="Proteomes" id="UP001138540">
    <property type="component" value="Unassembled WGS sequence"/>
</dbReference>
<evidence type="ECO:0000313" key="7">
    <source>
        <dbReference type="Proteomes" id="UP001138540"/>
    </source>
</evidence>
<dbReference type="SUPFAM" id="SSF52283">
    <property type="entry name" value="Formate/glycerate dehydrogenase catalytic domain-like"/>
    <property type="match status" value="1"/>
</dbReference>
<feature type="domain" description="D-isomer specific 2-hydroxyacid dehydrogenase NAD-binding" evidence="5">
    <location>
        <begin position="110"/>
        <end position="281"/>
    </location>
</feature>
<evidence type="ECO:0000256" key="2">
    <source>
        <dbReference type="ARBA" id="ARBA00023027"/>
    </source>
</evidence>
<dbReference type="CDD" id="cd05300">
    <property type="entry name" value="2-Hacid_dh_1"/>
    <property type="match status" value="1"/>
</dbReference>